<reference evidence="1" key="2">
    <citation type="journal article" date="2020" name="Microbiol. Resour. Announc.">
        <title>Complete Genome Sequence of Faecalibacillus intestinalis JCM 34082, Isolated from Feces from a Healthy Japanese Female.</title>
        <authorList>
            <person name="Sakamoto M."/>
            <person name="Ikeyama N."/>
            <person name="Toyoda A."/>
            <person name="Murakami T."/>
            <person name="Mori H."/>
            <person name="Ohkuma M."/>
        </authorList>
    </citation>
    <scope>NUCLEOTIDE SEQUENCE</scope>
    <source>
        <strain evidence="1">14EGH31</strain>
    </source>
</reference>
<dbReference type="GeneID" id="70580935"/>
<dbReference type="RefSeq" id="WP_022002629.1">
    <property type="nucleotide sequence ID" value="NZ_AP024085.1"/>
</dbReference>
<dbReference type="Proteomes" id="UP001197827">
    <property type="component" value="Unassembled WGS sequence"/>
</dbReference>
<dbReference type="EMBL" id="AP024085">
    <property type="protein sequence ID" value="BCL58780.1"/>
    <property type="molecule type" value="Genomic_DNA"/>
</dbReference>
<dbReference type="Gene3D" id="1.10.10.10">
    <property type="entry name" value="Winged helix-like DNA-binding domain superfamily/Winged helix DNA-binding domain"/>
    <property type="match status" value="1"/>
</dbReference>
<dbReference type="Proteomes" id="UP000593842">
    <property type="component" value="Chromosome"/>
</dbReference>
<evidence type="ECO:0000313" key="5">
    <source>
        <dbReference type="Proteomes" id="UP000240974"/>
    </source>
</evidence>
<evidence type="ECO:0000313" key="3">
    <source>
        <dbReference type="EMBL" id="MCQ5061803.1"/>
    </source>
</evidence>
<dbReference type="InterPro" id="IPR016032">
    <property type="entry name" value="Sig_transdc_resp-reg_C-effctor"/>
</dbReference>
<dbReference type="EMBL" id="PYLQ01000012">
    <property type="protein sequence ID" value="PST40308.1"/>
    <property type="molecule type" value="Genomic_DNA"/>
</dbReference>
<accession>A0A2T3FYF4</accession>
<sequence>MIAYNEQELLYLYHLGSSIAYKLLLDEYKNKIEIFVKRYCRETALTSAEDYSQEALLVLIGIFDRYRYDKNASINTYFSYAINDVLKLQKRILNRGNKISTISLDQEIYGSNMRIENIIADQKSYNRPEYQLRLNENKSYYLNKIEKASSSLERKIFDCFMKGYKSKEIAELLNIDIRCVYNAKYRLQKKMDKSK</sequence>
<protein>
    <submittedName>
        <fullName evidence="2">LuxR C-terminal-related transcriptional regulator</fullName>
    </submittedName>
</protein>
<evidence type="ECO:0000313" key="4">
    <source>
        <dbReference type="EMBL" id="PST40308.1"/>
    </source>
</evidence>
<dbReference type="EMBL" id="JAJDKQ010000002">
    <property type="protein sequence ID" value="MCB8560853.1"/>
    <property type="molecule type" value="Genomic_DNA"/>
</dbReference>
<dbReference type="Proteomes" id="UP000240974">
    <property type="component" value="Unassembled WGS sequence"/>
</dbReference>
<dbReference type="Proteomes" id="UP001204814">
    <property type="component" value="Unassembled WGS sequence"/>
</dbReference>
<dbReference type="KEGG" id="fit:Fi14EGH31_24920"/>
<dbReference type="Gene3D" id="1.10.1740.10">
    <property type="match status" value="1"/>
</dbReference>
<dbReference type="AlphaFoldDB" id="A0A2T3FYF4"/>
<evidence type="ECO:0000313" key="6">
    <source>
        <dbReference type="Proteomes" id="UP000593842"/>
    </source>
</evidence>
<reference evidence="2" key="4">
    <citation type="submission" date="2021-10" db="EMBL/GenBank/DDBJ databases">
        <title>Collection of gut derived symbiotic bacterial strains cultured from healthy donors.</title>
        <authorList>
            <person name="Lin H."/>
            <person name="Littmann E."/>
            <person name="Kohout C."/>
            <person name="Pamer E.G."/>
        </authorList>
    </citation>
    <scope>NUCLEOTIDE SEQUENCE</scope>
    <source>
        <strain evidence="2">DFI.5.2</strain>
    </source>
</reference>
<dbReference type="GO" id="GO:0003677">
    <property type="term" value="F:DNA binding"/>
    <property type="evidence" value="ECO:0007669"/>
    <property type="project" value="InterPro"/>
</dbReference>
<reference evidence="3" key="5">
    <citation type="submission" date="2022-06" db="EMBL/GenBank/DDBJ databases">
        <title>Isolation of gut microbiota from human fecal samples.</title>
        <authorList>
            <person name="Pamer E.G."/>
            <person name="Barat B."/>
            <person name="Waligurski E."/>
            <person name="Medina S."/>
            <person name="Paddock L."/>
            <person name="Mostad J."/>
        </authorList>
    </citation>
    <scope>NUCLEOTIDE SEQUENCE</scope>
    <source>
        <strain evidence="3">DFI.6.24</strain>
    </source>
</reference>
<name>A0A2T3FYF4_9FIRM</name>
<dbReference type="EMBL" id="JANGBO010000006">
    <property type="protein sequence ID" value="MCQ5061803.1"/>
    <property type="molecule type" value="Genomic_DNA"/>
</dbReference>
<dbReference type="SUPFAM" id="SSF88946">
    <property type="entry name" value="Sigma2 domain of RNA polymerase sigma factors"/>
    <property type="match status" value="1"/>
</dbReference>
<organism evidence="4 5">
    <name type="scientific">Faecalibacillus intestinalis</name>
    <dbReference type="NCBI Taxonomy" id="1982626"/>
    <lineage>
        <taxon>Bacteria</taxon>
        <taxon>Bacillati</taxon>
        <taxon>Bacillota</taxon>
        <taxon>Erysipelotrichia</taxon>
        <taxon>Erysipelotrichales</taxon>
        <taxon>Coprobacillaceae</taxon>
        <taxon>Faecalibacillus</taxon>
    </lineage>
</organism>
<dbReference type="InterPro" id="IPR013325">
    <property type="entry name" value="RNA_pol_sigma_r2"/>
</dbReference>
<dbReference type="InterPro" id="IPR036388">
    <property type="entry name" value="WH-like_DNA-bd_sf"/>
</dbReference>
<dbReference type="GO" id="GO:0006352">
    <property type="term" value="P:DNA-templated transcription initiation"/>
    <property type="evidence" value="ECO:0007669"/>
    <property type="project" value="InterPro"/>
</dbReference>
<dbReference type="GO" id="GO:0003700">
    <property type="term" value="F:DNA-binding transcription factor activity"/>
    <property type="evidence" value="ECO:0007669"/>
    <property type="project" value="InterPro"/>
</dbReference>
<dbReference type="SUPFAM" id="SSF46894">
    <property type="entry name" value="C-terminal effector domain of the bipartite response regulators"/>
    <property type="match status" value="1"/>
</dbReference>
<proteinExistence type="predicted"/>
<reference evidence="4 5" key="1">
    <citation type="journal article" date="2019" name="Int. J. Syst. Evol. Microbiol.">
        <title>Faecalibacillus intestinalis gen. nov., sp. nov. and Faecalibacillus faecis sp. nov., isolated from human faeces.</title>
        <authorList>
            <person name="Seo B."/>
            <person name="Jeon K."/>
            <person name="Baek I."/>
            <person name="Lee Y.M."/>
            <person name="Baek K."/>
            <person name="Ko G."/>
        </authorList>
    </citation>
    <scope>NUCLEOTIDE SEQUENCE [LARGE SCALE GENOMIC DNA]</scope>
    <source>
        <strain evidence="4 5">SNUG30099</strain>
    </source>
</reference>
<evidence type="ECO:0000313" key="1">
    <source>
        <dbReference type="EMBL" id="BCL58780.1"/>
    </source>
</evidence>
<keyword evidence="5" id="KW-1185">Reference proteome</keyword>
<gene>
    <name evidence="4" type="ORF">C7U54_09145</name>
    <name evidence="1" type="ORF">Fi14EGH31_24920</name>
    <name evidence="2" type="ORF">LJD74_02370</name>
    <name evidence="3" type="ORF">NE542_08190</name>
</gene>
<reference evidence="6" key="3">
    <citation type="submission" date="2020-09" db="EMBL/GenBank/DDBJ databases">
        <title>Complete genome sequencing of Faecalibacillus intestinalis strain 14EGH31.</title>
        <authorList>
            <person name="Sakamoto M."/>
            <person name="Murakami T."/>
            <person name="Mori H."/>
        </authorList>
    </citation>
    <scope>NUCLEOTIDE SEQUENCE [LARGE SCALE GENOMIC DNA]</scope>
    <source>
        <strain evidence="6">14EGH31</strain>
    </source>
</reference>
<evidence type="ECO:0000313" key="2">
    <source>
        <dbReference type="EMBL" id="MCB8560853.1"/>
    </source>
</evidence>